<reference evidence="1" key="1">
    <citation type="submission" date="2020-05" db="EMBL/GenBank/DDBJ databases">
        <title>Mycena genomes resolve the evolution of fungal bioluminescence.</title>
        <authorList>
            <person name="Tsai I.J."/>
        </authorList>
    </citation>
    <scope>NUCLEOTIDE SEQUENCE</scope>
    <source>
        <strain evidence="1">171206Taipei</strain>
    </source>
</reference>
<evidence type="ECO:0008006" key="3">
    <source>
        <dbReference type="Google" id="ProtNLM"/>
    </source>
</evidence>
<dbReference type="EMBL" id="JACAZF010000002">
    <property type="protein sequence ID" value="KAF7312735.1"/>
    <property type="molecule type" value="Genomic_DNA"/>
</dbReference>
<evidence type="ECO:0000313" key="1">
    <source>
        <dbReference type="EMBL" id="KAF7312735.1"/>
    </source>
</evidence>
<organism evidence="1 2">
    <name type="scientific">Mycena indigotica</name>
    <dbReference type="NCBI Taxonomy" id="2126181"/>
    <lineage>
        <taxon>Eukaryota</taxon>
        <taxon>Fungi</taxon>
        <taxon>Dikarya</taxon>
        <taxon>Basidiomycota</taxon>
        <taxon>Agaricomycotina</taxon>
        <taxon>Agaricomycetes</taxon>
        <taxon>Agaricomycetidae</taxon>
        <taxon>Agaricales</taxon>
        <taxon>Marasmiineae</taxon>
        <taxon>Mycenaceae</taxon>
        <taxon>Mycena</taxon>
    </lineage>
</organism>
<evidence type="ECO:0000313" key="2">
    <source>
        <dbReference type="Proteomes" id="UP000636479"/>
    </source>
</evidence>
<dbReference type="Gene3D" id="3.80.10.10">
    <property type="entry name" value="Ribonuclease Inhibitor"/>
    <property type="match status" value="1"/>
</dbReference>
<dbReference type="RefSeq" id="XP_037224843.1">
    <property type="nucleotide sequence ID" value="XM_037359748.1"/>
</dbReference>
<dbReference type="SUPFAM" id="SSF52047">
    <property type="entry name" value="RNI-like"/>
    <property type="match status" value="1"/>
</dbReference>
<name>A0A8H6T890_9AGAR</name>
<sequence length="490" mass="55802">MLPDLTGSEPTPRLESCERSCALAFSSTCRLLRWQIAPWIFDHLYNWNRGTQNVWPKSLWSYPTKLEIRDRSVRHPAQLLVNHSLALAIESMQHLRTVTIRLETAIPTYLLVALSNCRALADLTLQQARLDGEDVPTQLVFPALETLIIRFGGIWGVLRDPAAPHDVAQEHRNVHRLLHMVSPRLKHLTLSGDYISLSFTEVIWTQLVSFTVTEHPPRPHITVPDLIVNMPYLRTLELCFTPNNAVQEYPPFRTGWQGHNWPPNLTSLSLSNVDWHEDSIFAAIPGGLKQLRLLAEHDLYDRTAPHRPNIGFQLLEEYPVKGFGLLTVLPRIPDLSALTSLSVTLGEDTPSSDLLYAIENKCPSLRDLQVRYVASERWRLLYTIDLDKLDTRSLFFLAFRKFQHLTHVTFFIVDHPFDHILGAPAHSAYRLLSEAPRLQLVTYKFGGYYNLGSFAPVVYAWDRALLDGPPPPRSIRHSSARLIVVPMPVA</sequence>
<dbReference type="AlphaFoldDB" id="A0A8H6T890"/>
<dbReference type="OrthoDB" id="2747524at2759"/>
<protein>
    <recommendedName>
        <fullName evidence="3">F-box domain-containing protein</fullName>
    </recommendedName>
</protein>
<accession>A0A8H6T890</accession>
<proteinExistence type="predicted"/>
<keyword evidence="2" id="KW-1185">Reference proteome</keyword>
<dbReference type="Proteomes" id="UP000636479">
    <property type="component" value="Unassembled WGS sequence"/>
</dbReference>
<dbReference type="InterPro" id="IPR032675">
    <property type="entry name" value="LRR_dom_sf"/>
</dbReference>
<comment type="caution">
    <text evidence="1">The sequence shown here is derived from an EMBL/GenBank/DDBJ whole genome shotgun (WGS) entry which is preliminary data.</text>
</comment>
<dbReference type="GeneID" id="59342264"/>
<gene>
    <name evidence="1" type="ORF">MIND_00288400</name>
</gene>